<sequence length="63" mass="6832">EISLCIIMLIFSVNKGREIFACILLEALAVCQCKGGYQSALQSLKLIVSMIIVITTTVLTQAD</sequence>
<dbReference type="AlphaFoldDB" id="A0A1X7UHU2"/>
<dbReference type="EnsemblMetazoa" id="Aqu2.1.27342_001">
    <property type="protein sequence ID" value="Aqu2.1.27342_001"/>
    <property type="gene ID" value="Aqu2.1.27342"/>
</dbReference>
<reference evidence="1" key="1">
    <citation type="submission" date="2017-05" db="UniProtKB">
        <authorList>
            <consortium name="EnsemblMetazoa"/>
        </authorList>
    </citation>
    <scope>IDENTIFICATION</scope>
</reference>
<dbReference type="InParanoid" id="A0A1X7UHU2"/>
<organism evidence="1">
    <name type="scientific">Amphimedon queenslandica</name>
    <name type="common">Sponge</name>
    <dbReference type="NCBI Taxonomy" id="400682"/>
    <lineage>
        <taxon>Eukaryota</taxon>
        <taxon>Metazoa</taxon>
        <taxon>Porifera</taxon>
        <taxon>Demospongiae</taxon>
        <taxon>Heteroscleromorpha</taxon>
        <taxon>Haplosclerida</taxon>
        <taxon>Niphatidae</taxon>
        <taxon>Amphimedon</taxon>
    </lineage>
</organism>
<accession>A0A1X7UHU2</accession>
<protein>
    <submittedName>
        <fullName evidence="1">Uncharacterized protein</fullName>
    </submittedName>
</protein>
<proteinExistence type="predicted"/>
<evidence type="ECO:0000313" key="1">
    <source>
        <dbReference type="EnsemblMetazoa" id="Aqu2.1.27342_001"/>
    </source>
</evidence>
<name>A0A1X7UHU2_AMPQE</name>